<accession>A0A8B8EUF7</accession>
<dbReference type="InterPro" id="IPR029063">
    <property type="entry name" value="SAM-dependent_MTases_sf"/>
</dbReference>
<feature type="domain" description="Methyltransferase FkbM" evidence="2">
    <location>
        <begin position="139"/>
        <end position="307"/>
    </location>
</feature>
<dbReference type="SUPFAM" id="SSF53335">
    <property type="entry name" value="S-adenosyl-L-methionine-dependent methyltransferases"/>
    <property type="match status" value="1"/>
</dbReference>
<gene>
    <name evidence="4" type="primary">LOC111136754</name>
</gene>
<dbReference type="InterPro" id="IPR052514">
    <property type="entry name" value="SAM-dependent_MTase"/>
</dbReference>
<keyword evidence="3" id="KW-1185">Reference proteome</keyword>
<keyword evidence="1" id="KW-1133">Transmembrane helix</keyword>
<dbReference type="PANTHER" id="PTHR34203:SF15">
    <property type="entry name" value="SLL1173 PROTEIN"/>
    <property type="match status" value="1"/>
</dbReference>
<evidence type="ECO:0000313" key="3">
    <source>
        <dbReference type="Proteomes" id="UP000694844"/>
    </source>
</evidence>
<dbReference type="RefSeq" id="XP_022343557.1">
    <property type="nucleotide sequence ID" value="XM_022487849.1"/>
</dbReference>
<dbReference type="OrthoDB" id="411251at2759"/>
<dbReference type="NCBIfam" id="TIGR01444">
    <property type="entry name" value="fkbM_fam"/>
    <property type="match status" value="1"/>
</dbReference>
<dbReference type="InterPro" id="IPR006342">
    <property type="entry name" value="FkbM_mtfrase"/>
</dbReference>
<organism evidence="3 4">
    <name type="scientific">Crassostrea virginica</name>
    <name type="common">Eastern oyster</name>
    <dbReference type="NCBI Taxonomy" id="6565"/>
    <lineage>
        <taxon>Eukaryota</taxon>
        <taxon>Metazoa</taxon>
        <taxon>Spiralia</taxon>
        <taxon>Lophotrochozoa</taxon>
        <taxon>Mollusca</taxon>
        <taxon>Bivalvia</taxon>
        <taxon>Autobranchia</taxon>
        <taxon>Pteriomorphia</taxon>
        <taxon>Ostreida</taxon>
        <taxon>Ostreoidea</taxon>
        <taxon>Ostreidae</taxon>
        <taxon>Crassostrea</taxon>
    </lineage>
</organism>
<reference evidence="4" key="1">
    <citation type="submission" date="2025-08" db="UniProtKB">
        <authorList>
            <consortium name="RefSeq"/>
        </authorList>
    </citation>
    <scope>IDENTIFICATION</scope>
    <source>
        <tissue evidence="4">Whole sample</tissue>
    </source>
</reference>
<proteinExistence type="predicted"/>
<dbReference type="GeneID" id="111136754"/>
<dbReference type="Gene3D" id="3.40.50.150">
    <property type="entry name" value="Vaccinia Virus protein VP39"/>
    <property type="match status" value="1"/>
</dbReference>
<keyword evidence="1" id="KW-0472">Membrane</keyword>
<evidence type="ECO:0000256" key="1">
    <source>
        <dbReference type="SAM" id="Phobius"/>
    </source>
</evidence>
<protein>
    <submittedName>
        <fullName evidence="4">Uncharacterized protein LOC111136754</fullName>
    </submittedName>
</protein>
<evidence type="ECO:0000313" key="4">
    <source>
        <dbReference type="RefSeq" id="XP_022343557.1"/>
    </source>
</evidence>
<dbReference type="Proteomes" id="UP000694844">
    <property type="component" value="Chromosome 5"/>
</dbReference>
<name>A0A8B8EUF7_CRAVI</name>
<dbReference type="KEGG" id="cvn:111136754"/>
<sequence>MKFNVVVKIGCLGFCCFVVGWMVAIQQCPYSQHTTSAFKGWIQEAKTPATTKRPPQPDYFIYHRDETTWHPCNITCNDPSKFTKTALHTSYGDTPIFIYSSIEDKHVSGSLLRDGRWEPQFVDLISGLLREDDDLHFIDLGTNVGVFALSIAKMNRKVVAVDALAMNVQRLCASIKAGNFTKNIKLVHNALSDVRESVPLGVDKGNVGGTFVAKDKNINKVKGSEVGGDYGTVQTALLDDLLDLPGFNAKKAVMKIDVEGYENRVFRGGNKFFQSVNVTAVLMEWMWLKTGPAGQEIVDFFKSHNFIPTVPSDKRPLPIDQRGFWPNDVLWRRRV</sequence>
<keyword evidence="1" id="KW-0812">Transmembrane</keyword>
<dbReference type="Pfam" id="PF05050">
    <property type="entry name" value="Methyltransf_21"/>
    <property type="match status" value="1"/>
</dbReference>
<feature type="transmembrane region" description="Helical" evidence="1">
    <location>
        <begin position="5"/>
        <end position="24"/>
    </location>
</feature>
<dbReference type="AlphaFoldDB" id="A0A8B8EUF7"/>
<dbReference type="PANTHER" id="PTHR34203">
    <property type="entry name" value="METHYLTRANSFERASE, FKBM FAMILY PROTEIN"/>
    <property type="match status" value="1"/>
</dbReference>
<evidence type="ECO:0000259" key="2">
    <source>
        <dbReference type="Pfam" id="PF05050"/>
    </source>
</evidence>